<accession>A0ABS0Q4T1</accession>
<dbReference type="RefSeq" id="WP_198074554.1">
    <property type="nucleotide sequence ID" value="NZ_JAEDAE010000001.1"/>
</dbReference>
<protein>
    <submittedName>
        <fullName evidence="2">Uncharacterized protein</fullName>
    </submittedName>
</protein>
<evidence type="ECO:0000313" key="2">
    <source>
        <dbReference type="EMBL" id="MBH8557358.1"/>
    </source>
</evidence>
<dbReference type="SUPFAM" id="SSF75011">
    <property type="entry name" value="3-carboxy-cis,cis-mucoante lactonizing enzyme"/>
    <property type="match status" value="1"/>
</dbReference>
<evidence type="ECO:0000313" key="3">
    <source>
        <dbReference type="Proteomes" id="UP000625631"/>
    </source>
</evidence>
<comment type="caution">
    <text evidence="2">The sequence shown here is derived from an EMBL/GenBank/DDBJ whole genome shotgun (WGS) entry which is preliminary data.</text>
</comment>
<evidence type="ECO:0000256" key="1">
    <source>
        <dbReference type="SAM" id="SignalP"/>
    </source>
</evidence>
<feature type="chain" id="PRO_5046776789" evidence="1">
    <location>
        <begin position="23"/>
        <end position="560"/>
    </location>
</feature>
<sequence>MTNIFPRLGGVLLLALPFFAQAQNVGIGTNSPTQKLDVNGNLRVRSLGGTDTRLLQVDAAGNLSPSATAYPASAAVVPALASTVTSLNNPLVAVSGTLAVVLNKGAGTLSLYDASNPAALVLRGTATGISSGVEVAVSGSTAAVLSSAGTGSVLLYTLGSGAPTLVNTLTPPASSNGTYSGIALTGTMLYATFDRSSSYGYLYAYDVSTPGTTNLLNPTAPCTTCPTGNSGYFTPQTVAAAGNFVAVGHAYAGAALLDVSNPAAITRTGLVGGTTAGGYNGRDEPVALSTTTLCTLNPATAELATYNVSTAGALSLRHLYTTAANPVSVALNGSLAYVACQGSSTLQIIDVSGASAVLRGTAALDASANNVAVTSTLVLAANASAANDLQVFTQPTRAVVVNPDGTAGSAPTLSSTDFIQNQTATAQAASFRISGSAVVGGSVGLGTSGTLTSPLQVGGAVALPYTTTGSTSGTFTLTAAHYTVRRFGACNNISIPDASTCPGRIYVIISSRGSGSNVGLSVQSGGGIYDDVANATITFIGSGERLSMQSDGSGWIVIGR</sequence>
<dbReference type="Pfam" id="PF08309">
    <property type="entry name" value="LVIVD"/>
    <property type="match status" value="2"/>
</dbReference>
<dbReference type="InterPro" id="IPR013211">
    <property type="entry name" value="LVIVD"/>
</dbReference>
<dbReference type="EMBL" id="JAEDAE010000001">
    <property type="protein sequence ID" value="MBH8557358.1"/>
    <property type="molecule type" value="Genomic_DNA"/>
</dbReference>
<gene>
    <name evidence="2" type="ORF">I7X13_04825</name>
</gene>
<dbReference type="Proteomes" id="UP000625631">
    <property type="component" value="Unassembled WGS sequence"/>
</dbReference>
<proteinExistence type="predicted"/>
<reference evidence="2 3" key="1">
    <citation type="submission" date="2020-12" db="EMBL/GenBank/DDBJ databases">
        <title>Hymenobacter sp.</title>
        <authorList>
            <person name="Kim M.K."/>
        </authorList>
    </citation>
    <scope>NUCLEOTIDE SEQUENCE [LARGE SCALE GENOMIC DNA]</scope>
    <source>
        <strain evidence="2 3">BT442</strain>
    </source>
</reference>
<organism evidence="2 3">
    <name type="scientific">Hymenobacter negativus</name>
    <dbReference type="NCBI Taxonomy" id="2795026"/>
    <lineage>
        <taxon>Bacteria</taxon>
        <taxon>Pseudomonadati</taxon>
        <taxon>Bacteroidota</taxon>
        <taxon>Cytophagia</taxon>
        <taxon>Cytophagales</taxon>
        <taxon>Hymenobacteraceae</taxon>
        <taxon>Hymenobacter</taxon>
    </lineage>
</organism>
<feature type="signal peptide" evidence="1">
    <location>
        <begin position="1"/>
        <end position="22"/>
    </location>
</feature>
<name>A0ABS0Q4T1_9BACT</name>
<keyword evidence="3" id="KW-1185">Reference proteome</keyword>
<keyword evidence="1" id="KW-0732">Signal</keyword>